<dbReference type="EMBL" id="MHKQ01000018">
    <property type="protein sequence ID" value="OGY93713.1"/>
    <property type="molecule type" value="Genomic_DNA"/>
</dbReference>
<dbReference type="GO" id="GO:0071555">
    <property type="term" value="P:cell wall organization"/>
    <property type="evidence" value="ECO:0007669"/>
    <property type="project" value="UniProtKB-KW"/>
</dbReference>
<evidence type="ECO:0000256" key="2">
    <source>
        <dbReference type="ARBA" id="ARBA00022692"/>
    </source>
</evidence>
<keyword evidence="2 7" id="KW-0812">Transmembrane</keyword>
<comment type="similarity">
    <text evidence="7">Belongs to the transglycosylase MltG family.</text>
</comment>
<keyword evidence="1 7" id="KW-1003">Cell membrane</keyword>
<keyword evidence="5 7" id="KW-0456">Lyase</keyword>
<evidence type="ECO:0000256" key="5">
    <source>
        <dbReference type="ARBA" id="ARBA00023239"/>
    </source>
</evidence>
<dbReference type="InterPro" id="IPR003770">
    <property type="entry name" value="MLTG-like"/>
</dbReference>
<dbReference type="AlphaFoldDB" id="A0A1G2BX10"/>
<sequence length="330" mass="37083">MKKFVIKLVLFFVVVVGIWFVLLIVSGNGATNKTFVIREGQGVNQISSELYDANLIKSKFAFETWLWLKKSEDNIIAGVYQIPKDISIRHLANLFILGPGQSQYAITILEGWTRDLAKATLTEAELDAENFMTLSARASDWQSNYDFLADTPAGASLEGYIFPDTYFVDQSTSEEDFIAKTLNNFDRKLTQEIRDEIDRQGKTIFEVVTLASIVEREVPGLTDKKMIADIFLKRLDSGIGLQSDATVNYVTGKGLAQPSYADLEIDSPYNTYKYRGLPPGPISNPGIDSILAVVYPTANDYYYFLTTKDGEVIYSRTYDEHLANKAKYLD</sequence>
<name>A0A1G2BX10_9BACT</name>
<proteinExistence type="inferred from homology"/>
<dbReference type="GO" id="GO:0008932">
    <property type="term" value="F:lytic endotransglycosylase activity"/>
    <property type="evidence" value="ECO:0007669"/>
    <property type="project" value="UniProtKB-UniRule"/>
</dbReference>
<dbReference type="EC" id="4.2.2.29" evidence="7"/>
<dbReference type="Gene3D" id="3.30.1490.480">
    <property type="entry name" value="Endolytic murein transglycosylase"/>
    <property type="match status" value="1"/>
</dbReference>
<reference evidence="8 9" key="1">
    <citation type="journal article" date="2016" name="Nat. Commun.">
        <title>Thousands of microbial genomes shed light on interconnected biogeochemical processes in an aquifer system.</title>
        <authorList>
            <person name="Anantharaman K."/>
            <person name="Brown C.T."/>
            <person name="Hug L.A."/>
            <person name="Sharon I."/>
            <person name="Castelle C.J."/>
            <person name="Probst A.J."/>
            <person name="Thomas B.C."/>
            <person name="Singh A."/>
            <person name="Wilkins M.J."/>
            <person name="Karaoz U."/>
            <person name="Brodie E.L."/>
            <person name="Williams K.H."/>
            <person name="Hubbard S.S."/>
            <person name="Banfield J.F."/>
        </authorList>
    </citation>
    <scope>NUCLEOTIDE SEQUENCE [LARGE SCALE GENOMIC DNA]</scope>
</reference>
<dbReference type="PANTHER" id="PTHR30518:SF2">
    <property type="entry name" value="ENDOLYTIC MUREIN TRANSGLYCOSYLASE"/>
    <property type="match status" value="1"/>
</dbReference>
<dbReference type="Proteomes" id="UP000177626">
    <property type="component" value="Unassembled WGS sequence"/>
</dbReference>
<protein>
    <recommendedName>
        <fullName evidence="7">Endolytic murein transglycosylase</fullName>
        <ecNumber evidence="7">4.2.2.29</ecNumber>
    </recommendedName>
    <alternativeName>
        <fullName evidence="7">Peptidoglycan lytic transglycosylase</fullName>
    </alternativeName>
    <alternativeName>
        <fullName evidence="7">Peptidoglycan polymerization terminase</fullName>
    </alternativeName>
</protein>
<evidence type="ECO:0000256" key="4">
    <source>
        <dbReference type="ARBA" id="ARBA00023136"/>
    </source>
</evidence>
<comment type="caution">
    <text evidence="8">The sequence shown here is derived from an EMBL/GenBank/DDBJ whole genome shotgun (WGS) entry which is preliminary data.</text>
</comment>
<comment type="function">
    <text evidence="7">Functions as a peptidoglycan terminase that cleaves nascent peptidoglycan strands endolytically to terminate their elongation.</text>
</comment>
<evidence type="ECO:0000313" key="8">
    <source>
        <dbReference type="EMBL" id="OGY93713.1"/>
    </source>
</evidence>
<dbReference type="Gene3D" id="3.30.160.60">
    <property type="entry name" value="Classic Zinc Finger"/>
    <property type="match status" value="1"/>
</dbReference>
<dbReference type="PANTHER" id="PTHR30518">
    <property type="entry name" value="ENDOLYTIC MUREIN TRANSGLYCOSYLASE"/>
    <property type="match status" value="1"/>
</dbReference>
<evidence type="ECO:0000256" key="3">
    <source>
        <dbReference type="ARBA" id="ARBA00022989"/>
    </source>
</evidence>
<keyword evidence="6 7" id="KW-0961">Cell wall biogenesis/degradation</keyword>
<dbReference type="HAMAP" id="MF_02065">
    <property type="entry name" value="MltG"/>
    <property type="match status" value="1"/>
</dbReference>
<gene>
    <name evidence="7" type="primary">mltG</name>
    <name evidence="8" type="ORF">A2406_04065</name>
</gene>
<dbReference type="Pfam" id="PF02618">
    <property type="entry name" value="YceG"/>
    <property type="match status" value="1"/>
</dbReference>
<feature type="site" description="Important for catalytic activity" evidence="7">
    <location>
        <position position="217"/>
    </location>
</feature>
<evidence type="ECO:0000313" key="9">
    <source>
        <dbReference type="Proteomes" id="UP000177626"/>
    </source>
</evidence>
<accession>A0A1G2BX10</accession>
<evidence type="ECO:0000256" key="7">
    <source>
        <dbReference type="HAMAP-Rule" id="MF_02065"/>
    </source>
</evidence>
<comment type="catalytic activity">
    <reaction evidence="7">
        <text>a peptidoglycan chain = a peptidoglycan chain with N-acetyl-1,6-anhydromuramyl-[peptide] at the reducing end + a peptidoglycan chain with N-acetylglucosamine at the non-reducing end.</text>
        <dbReference type="EC" id="4.2.2.29"/>
    </reaction>
</comment>
<evidence type="ECO:0000256" key="1">
    <source>
        <dbReference type="ARBA" id="ARBA00022475"/>
    </source>
</evidence>
<keyword evidence="4 7" id="KW-0472">Membrane</keyword>
<organism evidence="8 9">
    <name type="scientific">Candidatus Komeilibacteria bacterium RIFOXYC1_FULL_37_11</name>
    <dbReference type="NCBI Taxonomy" id="1798555"/>
    <lineage>
        <taxon>Bacteria</taxon>
        <taxon>Candidatus Komeiliibacteriota</taxon>
    </lineage>
</organism>
<keyword evidence="3 7" id="KW-1133">Transmembrane helix</keyword>
<dbReference type="GO" id="GO:0005886">
    <property type="term" value="C:plasma membrane"/>
    <property type="evidence" value="ECO:0007669"/>
    <property type="project" value="UniProtKB-UniRule"/>
</dbReference>
<dbReference type="GO" id="GO:0009252">
    <property type="term" value="P:peptidoglycan biosynthetic process"/>
    <property type="evidence" value="ECO:0007669"/>
    <property type="project" value="UniProtKB-UniRule"/>
</dbReference>
<dbReference type="CDD" id="cd08010">
    <property type="entry name" value="MltG_like"/>
    <property type="match status" value="1"/>
</dbReference>
<evidence type="ECO:0000256" key="6">
    <source>
        <dbReference type="ARBA" id="ARBA00023316"/>
    </source>
</evidence>
<dbReference type="NCBIfam" id="TIGR00247">
    <property type="entry name" value="endolytic transglycosylase MltG"/>
    <property type="match status" value="1"/>
</dbReference>